<sequence length="584" mass="63092">MRGLCLNSTIVRPGCFVRNDALEFLSHNGKSRGQNAMQVSNRRVSHYIVCGKRLFLRSRNFDPLSIKNRFAKCSEKIVYSRVYGSPPDVPVREVHVQDGEDNEEKSEVISDSSETTQDIVQGSIRSWGDLPPRFKLILTTALAFVICNMDKVNMSVAIIPMSHQLGWNSTTAGLVQSSFFWGYCMSQLPGGWLAKAFSGQRVLRAGVLMWSLATAAVPSTARILPLLYLCRLLVGLGEGVSPSAATDLIARSMPLSERSRAVATVFSGLNVGSVVGLLLAPFMIEHFGWESVFYAFGLLGIIWCLLFESAVGSSMLGNGPTTTEPASGTLYSSEAGSENGSSSSQNGSLRQKQLESAVVSNGKPHSLPQASTSTDNKTPWKAFFKSPAVLAMIYAHFCGNWGHYTLLSWLPTYFSQELHLDLTHAALVSILPPLASVAVTSVAAPLADSYISRGYDVTLVRKVCQTIGFLSPAACMAFAALSPKLNPWMDVAILTSGLGLSSFTFSGLYCTHQDISPKYASVLLGITNSIGAIPGVLGVALVGIILDRTQSWTLALFAPSIFFYLTGTIVWNIFASSKPQTFES</sequence>
<gene>
    <name evidence="12" type="ORF">KC19_1G097700</name>
</gene>
<comment type="subcellular location">
    <subcellularLocation>
        <location evidence="1">Plastid</location>
        <location evidence="1">Chloroplast membrane</location>
        <topology evidence="1">Multi-pass membrane protein</topology>
    </subcellularLocation>
</comment>
<dbReference type="AlphaFoldDB" id="A0A8T0J5B0"/>
<accession>A0A8T0J5B0</accession>
<dbReference type="OrthoDB" id="2250022at2759"/>
<dbReference type="InterPro" id="IPR020846">
    <property type="entry name" value="MFS_dom"/>
</dbReference>
<dbReference type="PANTHER" id="PTHR11662:SF243">
    <property type="entry name" value="ANION TRANSPORTER 6, CHLOROPLASTIC-RELATED"/>
    <property type="match status" value="1"/>
</dbReference>
<dbReference type="Pfam" id="PF07690">
    <property type="entry name" value="MFS_1"/>
    <property type="match status" value="1"/>
</dbReference>
<dbReference type="GO" id="GO:0031969">
    <property type="term" value="C:chloroplast membrane"/>
    <property type="evidence" value="ECO:0007669"/>
    <property type="project" value="UniProtKB-SubCell"/>
</dbReference>
<dbReference type="InterPro" id="IPR036259">
    <property type="entry name" value="MFS_trans_sf"/>
</dbReference>
<name>A0A8T0J5B0_CERPU</name>
<dbReference type="InterPro" id="IPR050382">
    <property type="entry name" value="MFS_Na/Anion_cotransporter"/>
</dbReference>
<dbReference type="FunFam" id="1.20.1250.20:FF:000213">
    <property type="entry name" value="Probable anion transporter 6, chloroplastic"/>
    <property type="match status" value="1"/>
</dbReference>
<dbReference type="Proteomes" id="UP000822688">
    <property type="component" value="Chromosome 1"/>
</dbReference>
<feature type="transmembrane region" description="Helical" evidence="10">
    <location>
        <begin position="552"/>
        <end position="574"/>
    </location>
</feature>
<feature type="region of interest" description="Disordered" evidence="9">
    <location>
        <begin position="96"/>
        <end position="115"/>
    </location>
</feature>
<feature type="transmembrane region" description="Helical" evidence="10">
    <location>
        <begin position="522"/>
        <end position="546"/>
    </location>
</feature>
<feature type="transmembrane region" description="Helical" evidence="10">
    <location>
        <begin position="261"/>
        <end position="280"/>
    </location>
</feature>
<comment type="similarity">
    <text evidence="8">Belongs to the major facilitator superfamily. Sodium/anion cotransporter (TC 2.A.1.14) family.</text>
</comment>
<evidence type="ECO:0000256" key="9">
    <source>
        <dbReference type="SAM" id="MobiDB-lite"/>
    </source>
</evidence>
<feature type="compositionally biased region" description="Low complexity" evidence="9">
    <location>
        <begin position="332"/>
        <end position="347"/>
    </location>
</feature>
<feature type="transmembrane region" description="Helical" evidence="10">
    <location>
        <begin position="292"/>
        <end position="311"/>
    </location>
</feature>
<evidence type="ECO:0000256" key="3">
    <source>
        <dbReference type="ARBA" id="ARBA00022640"/>
    </source>
</evidence>
<dbReference type="FunFam" id="1.20.1250.20:FF:000272">
    <property type="entry name" value="Probable anion transporter 6, chloroplastic"/>
    <property type="match status" value="1"/>
</dbReference>
<dbReference type="EMBL" id="CM026421">
    <property type="protein sequence ID" value="KAG0590412.1"/>
    <property type="molecule type" value="Genomic_DNA"/>
</dbReference>
<feature type="transmembrane region" description="Helical" evidence="10">
    <location>
        <begin position="422"/>
        <end position="447"/>
    </location>
</feature>
<evidence type="ECO:0000256" key="7">
    <source>
        <dbReference type="ARBA" id="ARBA00023136"/>
    </source>
</evidence>
<keyword evidence="6 10" id="KW-1133">Transmembrane helix</keyword>
<dbReference type="Gene3D" id="1.20.1250.20">
    <property type="entry name" value="MFS general substrate transporter like domains"/>
    <property type="match status" value="2"/>
</dbReference>
<evidence type="ECO:0000256" key="4">
    <source>
        <dbReference type="ARBA" id="ARBA00022692"/>
    </source>
</evidence>
<keyword evidence="3" id="KW-0934">Plastid</keyword>
<feature type="transmembrane region" description="Helical" evidence="10">
    <location>
        <begin position="382"/>
        <end position="402"/>
    </location>
</feature>
<dbReference type="GO" id="GO:0005315">
    <property type="term" value="F:phosphate transmembrane transporter activity"/>
    <property type="evidence" value="ECO:0007669"/>
    <property type="project" value="UniProtKB-ARBA"/>
</dbReference>
<evidence type="ECO:0000256" key="10">
    <source>
        <dbReference type="SAM" id="Phobius"/>
    </source>
</evidence>
<feature type="domain" description="Major facilitator superfamily (MFS) profile" evidence="11">
    <location>
        <begin position="136"/>
        <end position="578"/>
    </location>
</feature>
<dbReference type="EMBL" id="CM026421">
    <property type="protein sequence ID" value="KAG0590413.1"/>
    <property type="molecule type" value="Genomic_DNA"/>
</dbReference>
<feature type="transmembrane region" description="Helical" evidence="10">
    <location>
        <begin position="491"/>
        <end position="510"/>
    </location>
</feature>
<evidence type="ECO:0000259" key="11">
    <source>
        <dbReference type="PROSITE" id="PS50850"/>
    </source>
</evidence>
<dbReference type="SUPFAM" id="SSF103473">
    <property type="entry name" value="MFS general substrate transporter"/>
    <property type="match status" value="1"/>
</dbReference>
<evidence type="ECO:0000313" key="12">
    <source>
        <dbReference type="EMBL" id="KAG0590412.1"/>
    </source>
</evidence>
<dbReference type="InterPro" id="IPR011701">
    <property type="entry name" value="MFS"/>
</dbReference>
<evidence type="ECO:0000256" key="1">
    <source>
        <dbReference type="ARBA" id="ARBA00004508"/>
    </source>
</evidence>
<dbReference type="PROSITE" id="PS50850">
    <property type="entry name" value="MFS"/>
    <property type="match status" value="1"/>
</dbReference>
<comment type="caution">
    <text evidence="12">The sequence shown here is derived from an EMBL/GenBank/DDBJ whole genome shotgun (WGS) entry which is preliminary data.</text>
</comment>
<organism evidence="12 13">
    <name type="scientific">Ceratodon purpureus</name>
    <name type="common">Fire moss</name>
    <name type="synonym">Dicranum purpureum</name>
    <dbReference type="NCBI Taxonomy" id="3225"/>
    <lineage>
        <taxon>Eukaryota</taxon>
        <taxon>Viridiplantae</taxon>
        <taxon>Streptophyta</taxon>
        <taxon>Embryophyta</taxon>
        <taxon>Bryophyta</taxon>
        <taxon>Bryophytina</taxon>
        <taxon>Bryopsida</taxon>
        <taxon>Dicranidae</taxon>
        <taxon>Pseudoditrichales</taxon>
        <taxon>Ditrichaceae</taxon>
        <taxon>Ceratodon</taxon>
    </lineage>
</organism>
<proteinExistence type="inferred from homology"/>
<evidence type="ECO:0000313" key="13">
    <source>
        <dbReference type="Proteomes" id="UP000822688"/>
    </source>
</evidence>
<evidence type="ECO:0000256" key="8">
    <source>
        <dbReference type="ARBA" id="ARBA00024362"/>
    </source>
</evidence>
<reference evidence="12" key="1">
    <citation type="submission" date="2020-06" db="EMBL/GenBank/DDBJ databases">
        <title>WGS assembly of Ceratodon purpureus strain R40.</title>
        <authorList>
            <person name="Carey S.B."/>
            <person name="Jenkins J."/>
            <person name="Shu S."/>
            <person name="Lovell J.T."/>
            <person name="Sreedasyam A."/>
            <person name="Maumus F."/>
            <person name="Tiley G.P."/>
            <person name="Fernandez-Pozo N."/>
            <person name="Barry K."/>
            <person name="Chen C."/>
            <person name="Wang M."/>
            <person name="Lipzen A."/>
            <person name="Daum C."/>
            <person name="Saski C.A."/>
            <person name="Payton A.C."/>
            <person name="Mcbreen J.C."/>
            <person name="Conrad R.E."/>
            <person name="Kollar L.M."/>
            <person name="Olsson S."/>
            <person name="Huttunen S."/>
            <person name="Landis J.B."/>
            <person name="Wickett N.J."/>
            <person name="Johnson M.G."/>
            <person name="Rensing S.A."/>
            <person name="Grimwood J."/>
            <person name="Schmutz J."/>
            <person name="Mcdaniel S.F."/>
        </authorList>
    </citation>
    <scope>NUCLEOTIDE SEQUENCE</scope>
    <source>
        <strain evidence="12">R40</strain>
    </source>
</reference>
<dbReference type="PANTHER" id="PTHR11662">
    <property type="entry name" value="SOLUTE CARRIER FAMILY 17"/>
    <property type="match status" value="1"/>
</dbReference>
<keyword evidence="7 10" id="KW-0472">Membrane</keyword>
<keyword evidence="5" id="KW-0809">Transit peptide</keyword>
<protein>
    <recommendedName>
        <fullName evidence="11">Major facilitator superfamily (MFS) profile domain-containing protein</fullName>
    </recommendedName>
</protein>
<keyword evidence="13" id="KW-1185">Reference proteome</keyword>
<dbReference type="InterPro" id="IPR044777">
    <property type="entry name" value="SLC17A9-like"/>
</dbReference>
<evidence type="ECO:0000256" key="2">
    <source>
        <dbReference type="ARBA" id="ARBA00022528"/>
    </source>
</evidence>
<keyword evidence="4 10" id="KW-0812">Transmembrane</keyword>
<feature type="transmembrane region" description="Helical" evidence="10">
    <location>
        <begin position="459"/>
        <end position="479"/>
    </location>
</feature>
<dbReference type="CDD" id="cd17380">
    <property type="entry name" value="MFS_SLC17A9_like"/>
    <property type="match status" value="1"/>
</dbReference>
<feature type="region of interest" description="Disordered" evidence="9">
    <location>
        <begin position="323"/>
        <end position="347"/>
    </location>
</feature>
<evidence type="ECO:0000256" key="6">
    <source>
        <dbReference type="ARBA" id="ARBA00022989"/>
    </source>
</evidence>
<keyword evidence="2" id="KW-0150">Chloroplast</keyword>
<evidence type="ECO:0000256" key="5">
    <source>
        <dbReference type="ARBA" id="ARBA00022946"/>
    </source>
</evidence>